<name>A0AAV7NYF3_PLEWA</name>
<reference evidence="2" key="1">
    <citation type="journal article" date="2022" name="bioRxiv">
        <title>Sequencing and chromosome-scale assembly of the giantPleurodeles waltlgenome.</title>
        <authorList>
            <person name="Brown T."/>
            <person name="Elewa A."/>
            <person name="Iarovenko S."/>
            <person name="Subramanian E."/>
            <person name="Araus A.J."/>
            <person name="Petzold A."/>
            <person name="Susuki M."/>
            <person name="Suzuki K.-i.T."/>
            <person name="Hayashi T."/>
            <person name="Toyoda A."/>
            <person name="Oliveira C."/>
            <person name="Osipova E."/>
            <person name="Leigh N.D."/>
            <person name="Simon A."/>
            <person name="Yun M.H."/>
        </authorList>
    </citation>
    <scope>NUCLEOTIDE SEQUENCE</scope>
    <source>
        <strain evidence="2">20211129_DDA</strain>
        <tissue evidence="2">Liver</tissue>
    </source>
</reference>
<protein>
    <submittedName>
        <fullName evidence="2">Uncharacterized protein</fullName>
    </submittedName>
</protein>
<feature type="region of interest" description="Disordered" evidence="1">
    <location>
        <begin position="63"/>
        <end position="90"/>
    </location>
</feature>
<keyword evidence="3" id="KW-1185">Reference proteome</keyword>
<gene>
    <name evidence="2" type="ORF">NDU88_006555</name>
</gene>
<sequence>MARNARNHLAYNGGNGCWNDAAGRGLSWCAKPWPRFSLRADGPSSKQDSGSYFPHASKETAWDWLLQPGPGDIGGRRRGIPSPYAQQENH</sequence>
<comment type="caution">
    <text evidence="2">The sequence shown here is derived from an EMBL/GenBank/DDBJ whole genome shotgun (WGS) entry which is preliminary data.</text>
</comment>
<dbReference type="AlphaFoldDB" id="A0AAV7NYF3"/>
<proteinExistence type="predicted"/>
<evidence type="ECO:0000313" key="3">
    <source>
        <dbReference type="Proteomes" id="UP001066276"/>
    </source>
</evidence>
<evidence type="ECO:0000313" key="2">
    <source>
        <dbReference type="EMBL" id="KAJ1118363.1"/>
    </source>
</evidence>
<dbReference type="Proteomes" id="UP001066276">
    <property type="component" value="Chromosome 8"/>
</dbReference>
<dbReference type="EMBL" id="JANPWB010000012">
    <property type="protein sequence ID" value="KAJ1118363.1"/>
    <property type="molecule type" value="Genomic_DNA"/>
</dbReference>
<evidence type="ECO:0000256" key="1">
    <source>
        <dbReference type="SAM" id="MobiDB-lite"/>
    </source>
</evidence>
<organism evidence="2 3">
    <name type="scientific">Pleurodeles waltl</name>
    <name type="common">Iberian ribbed newt</name>
    <dbReference type="NCBI Taxonomy" id="8319"/>
    <lineage>
        <taxon>Eukaryota</taxon>
        <taxon>Metazoa</taxon>
        <taxon>Chordata</taxon>
        <taxon>Craniata</taxon>
        <taxon>Vertebrata</taxon>
        <taxon>Euteleostomi</taxon>
        <taxon>Amphibia</taxon>
        <taxon>Batrachia</taxon>
        <taxon>Caudata</taxon>
        <taxon>Salamandroidea</taxon>
        <taxon>Salamandridae</taxon>
        <taxon>Pleurodelinae</taxon>
        <taxon>Pleurodeles</taxon>
    </lineage>
</organism>
<accession>A0AAV7NYF3</accession>